<sequence>MSKLSEFVKIQCSRAGWFVIRYDFGQYTRVDVGYGEC</sequence>
<evidence type="ECO:0000313" key="1">
    <source>
        <dbReference type="EMBL" id="DAD80280.1"/>
    </source>
</evidence>
<proteinExistence type="predicted"/>
<reference evidence="1" key="1">
    <citation type="journal article" date="2021" name="Proc. Natl. Acad. Sci. U.S.A.">
        <title>A Catalog of Tens of Thousands of Viruses from Human Metagenomes Reveals Hidden Associations with Chronic Diseases.</title>
        <authorList>
            <person name="Tisza M.J."/>
            <person name="Buck C.B."/>
        </authorList>
    </citation>
    <scope>NUCLEOTIDE SEQUENCE</scope>
    <source>
        <strain evidence="1">CtTqA28</strain>
    </source>
</reference>
<dbReference type="EMBL" id="BK014882">
    <property type="protein sequence ID" value="DAD80280.1"/>
    <property type="molecule type" value="Genomic_DNA"/>
</dbReference>
<name>A0A8S5MDN4_9CAUD</name>
<organism evidence="1">
    <name type="scientific">Caudovirales sp. ctTqA28</name>
    <dbReference type="NCBI Taxonomy" id="2826775"/>
    <lineage>
        <taxon>Viruses</taxon>
        <taxon>Duplodnaviria</taxon>
        <taxon>Heunggongvirae</taxon>
        <taxon>Uroviricota</taxon>
        <taxon>Caudoviricetes</taxon>
    </lineage>
</organism>
<protein>
    <submittedName>
        <fullName evidence="1">Uncharacterized protein</fullName>
    </submittedName>
</protein>
<accession>A0A8S5MDN4</accession>